<accession>A0A2M7T8P1</accession>
<dbReference type="RefSeq" id="WP_286679426.1">
    <property type="nucleotide sequence ID" value="NZ_MNXI01000151.1"/>
</dbReference>
<comment type="caution">
    <text evidence="2">The sequence shown here is derived from an EMBL/GenBank/DDBJ whole genome shotgun (WGS) entry which is preliminary data.</text>
</comment>
<proteinExistence type="predicted"/>
<gene>
    <name evidence="2" type="ORF">COY37_04295</name>
</gene>
<dbReference type="Pfam" id="PF15919">
    <property type="entry name" value="HicB_lk_antitox"/>
    <property type="match status" value="1"/>
</dbReference>
<reference evidence="3" key="1">
    <citation type="submission" date="2017-09" db="EMBL/GenBank/DDBJ databases">
        <title>Depth-based differentiation of microbial function through sediment-hosted aquifers and enrichment of novel symbionts in the deep terrestrial subsurface.</title>
        <authorList>
            <person name="Probst A.J."/>
            <person name="Ladd B."/>
            <person name="Jarett J.K."/>
            <person name="Geller-Mcgrath D.E."/>
            <person name="Sieber C.M.K."/>
            <person name="Emerson J.B."/>
            <person name="Anantharaman K."/>
            <person name="Thomas B.C."/>
            <person name="Malmstrom R."/>
            <person name="Stieglmeier M."/>
            <person name="Klingl A."/>
            <person name="Woyke T."/>
            <person name="Ryan C.M."/>
            <person name="Banfield J.F."/>
        </authorList>
    </citation>
    <scope>NUCLEOTIDE SEQUENCE [LARGE SCALE GENOMIC DNA]</scope>
</reference>
<evidence type="ECO:0000313" key="2">
    <source>
        <dbReference type="EMBL" id="PIZ40256.1"/>
    </source>
</evidence>
<dbReference type="InterPro" id="IPR035069">
    <property type="entry name" value="TTHA1013/TTHA0281-like"/>
</dbReference>
<dbReference type="InterPro" id="IPR051404">
    <property type="entry name" value="TA_system_antitoxin"/>
</dbReference>
<feature type="domain" description="HicB-like antitoxin of toxin-antitoxin system" evidence="1">
    <location>
        <begin position="5"/>
        <end position="79"/>
    </location>
</feature>
<dbReference type="PANTHER" id="PTHR34504:SF4">
    <property type="entry name" value="ANTITOXIN HICB"/>
    <property type="match status" value="1"/>
</dbReference>
<sequence>MRYQYPAILIPAEEGGYTVLVPDLPGCVTQGETVEEAFEMAKDAIAGWIEVALEYNEEVPGSSTLEQIAGHLDEFLEGVVETKEERDRVILANVQLDLPEVAA</sequence>
<dbReference type="PANTHER" id="PTHR34504">
    <property type="entry name" value="ANTITOXIN HICB"/>
    <property type="match status" value="1"/>
</dbReference>
<dbReference type="EMBL" id="PFNG01000098">
    <property type="protein sequence ID" value="PIZ40256.1"/>
    <property type="molecule type" value="Genomic_DNA"/>
</dbReference>
<dbReference type="InterPro" id="IPR031807">
    <property type="entry name" value="HicB-like"/>
</dbReference>
<dbReference type="SUPFAM" id="SSF143100">
    <property type="entry name" value="TTHA1013/TTHA0281-like"/>
    <property type="match status" value="1"/>
</dbReference>
<dbReference type="Proteomes" id="UP000230956">
    <property type="component" value="Unassembled WGS sequence"/>
</dbReference>
<dbReference type="Gene3D" id="3.30.160.250">
    <property type="match status" value="1"/>
</dbReference>
<name>A0A2M7T8P1_9ACTN</name>
<dbReference type="AlphaFoldDB" id="A0A2M7T8P1"/>
<protein>
    <submittedName>
        <fullName evidence="2">Pilus assembly protein HicB</fullName>
    </submittedName>
</protein>
<evidence type="ECO:0000313" key="3">
    <source>
        <dbReference type="Proteomes" id="UP000230956"/>
    </source>
</evidence>
<organism evidence="2 3">
    <name type="scientific">Candidatus Aquicultor secundus</name>
    <dbReference type="NCBI Taxonomy" id="1973895"/>
    <lineage>
        <taxon>Bacteria</taxon>
        <taxon>Bacillati</taxon>
        <taxon>Actinomycetota</taxon>
        <taxon>Candidatus Aquicultoria</taxon>
        <taxon>Candidatus Aquicultorales</taxon>
        <taxon>Candidatus Aquicultoraceae</taxon>
        <taxon>Candidatus Aquicultor</taxon>
    </lineage>
</organism>
<evidence type="ECO:0000259" key="1">
    <source>
        <dbReference type="Pfam" id="PF15919"/>
    </source>
</evidence>